<comment type="caution">
    <text evidence="1">The sequence shown here is derived from an EMBL/GenBank/DDBJ whole genome shotgun (WGS) entry which is preliminary data.</text>
</comment>
<evidence type="ECO:0000313" key="1">
    <source>
        <dbReference type="EMBL" id="GBP22557.1"/>
    </source>
</evidence>
<evidence type="ECO:0000313" key="2">
    <source>
        <dbReference type="Proteomes" id="UP000299102"/>
    </source>
</evidence>
<name>A0A4C1U8W5_EUMVA</name>
<organism evidence="1 2">
    <name type="scientific">Eumeta variegata</name>
    <name type="common">Bagworm moth</name>
    <name type="synonym">Eumeta japonica</name>
    <dbReference type="NCBI Taxonomy" id="151549"/>
    <lineage>
        <taxon>Eukaryota</taxon>
        <taxon>Metazoa</taxon>
        <taxon>Ecdysozoa</taxon>
        <taxon>Arthropoda</taxon>
        <taxon>Hexapoda</taxon>
        <taxon>Insecta</taxon>
        <taxon>Pterygota</taxon>
        <taxon>Neoptera</taxon>
        <taxon>Endopterygota</taxon>
        <taxon>Lepidoptera</taxon>
        <taxon>Glossata</taxon>
        <taxon>Ditrysia</taxon>
        <taxon>Tineoidea</taxon>
        <taxon>Psychidae</taxon>
        <taxon>Oiketicinae</taxon>
        <taxon>Eumeta</taxon>
    </lineage>
</organism>
<protein>
    <submittedName>
        <fullName evidence="1">Uncharacterized protein</fullName>
    </submittedName>
</protein>
<accession>A0A4C1U8W5</accession>
<keyword evidence="2" id="KW-1185">Reference proteome</keyword>
<dbReference type="Proteomes" id="UP000299102">
    <property type="component" value="Unassembled WGS sequence"/>
</dbReference>
<dbReference type="AlphaFoldDB" id="A0A4C1U8W5"/>
<gene>
    <name evidence="1" type="ORF">EVAR_84797_1</name>
</gene>
<sequence>MDPLYSWATYGVAPFATEPLSIARSRAHLSKALIAVDRIIFSSASPRRPGGRRVKILLQGRSRARRPLRDCSAPVIIAIIVYRVGKLQFGMITAFFFHSEVILRVTSRYANGRGWPVCRRLDVYTQSRFASSSVVTQFMRAGESVARRPLFTLQLRRRRRLAREQDELAYN</sequence>
<reference evidence="1 2" key="1">
    <citation type="journal article" date="2019" name="Commun. Biol.">
        <title>The bagworm genome reveals a unique fibroin gene that provides high tensile strength.</title>
        <authorList>
            <person name="Kono N."/>
            <person name="Nakamura H."/>
            <person name="Ohtoshi R."/>
            <person name="Tomita M."/>
            <person name="Numata K."/>
            <person name="Arakawa K."/>
        </authorList>
    </citation>
    <scope>NUCLEOTIDE SEQUENCE [LARGE SCALE GENOMIC DNA]</scope>
</reference>
<proteinExistence type="predicted"/>
<dbReference type="EMBL" id="BGZK01000141">
    <property type="protein sequence ID" value="GBP22557.1"/>
    <property type="molecule type" value="Genomic_DNA"/>
</dbReference>